<reference evidence="1" key="1">
    <citation type="submission" date="2014-11" db="EMBL/GenBank/DDBJ databases">
        <authorList>
            <person name="Amaro Gonzalez C."/>
        </authorList>
    </citation>
    <scope>NUCLEOTIDE SEQUENCE</scope>
</reference>
<organism evidence="1">
    <name type="scientific">Anguilla anguilla</name>
    <name type="common">European freshwater eel</name>
    <name type="synonym">Muraena anguilla</name>
    <dbReference type="NCBI Taxonomy" id="7936"/>
    <lineage>
        <taxon>Eukaryota</taxon>
        <taxon>Metazoa</taxon>
        <taxon>Chordata</taxon>
        <taxon>Craniata</taxon>
        <taxon>Vertebrata</taxon>
        <taxon>Euteleostomi</taxon>
        <taxon>Actinopterygii</taxon>
        <taxon>Neopterygii</taxon>
        <taxon>Teleostei</taxon>
        <taxon>Anguilliformes</taxon>
        <taxon>Anguillidae</taxon>
        <taxon>Anguilla</taxon>
    </lineage>
</organism>
<proteinExistence type="predicted"/>
<dbReference type="EMBL" id="GBXM01068807">
    <property type="protein sequence ID" value="JAH39770.1"/>
    <property type="molecule type" value="Transcribed_RNA"/>
</dbReference>
<reference evidence="1" key="2">
    <citation type="journal article" date="2015" name="Fish Shellfish Immunol.">
        <title>Early steps in the European eel (Anguilla anguilla)-Vibrio vulnificus interaction in the gills: Role of the RtxA13 toxin.</title>
        <authorList>
            <person name="Callol A."/>
            <person name="Pajuelo D."/>
            <person name="Ebbesson L."/>
            <person name="Teles M."/>
            <person name="MacKenzie S."/>
            <person name="Amaro C."/>
        </authorList>
    </citation>
    <scope>NUCLEOTIDE SEQUENCE</scope>
</reference>
<dbReference type="AlphaFoldDB" id="A0A0E9SGI4"/>
<protein>
    <submittedName>
        <fullName evidence="1">Uncharacterized protein</fullName>
    </submittedName>
</protein>
<accession>A0A0E9SGI4</accession>
<name>A0A0E9SGI4_ANGAN</name>
<evidence type="ECO:0000313" key="1">
    <source>
        <dbReference type="EMBL" id="JAH39770.1"/>
    </source>
</evidence>
<sequence length="44" mass="5156">MNTSSRLCTYRSSVDELFLLYPRYPPKCTPPGSYLLIWLSLEPF</sequence>